<dbReference type="SUPFAM" id="SSF53756">
    <property type="entry name" value="UDP-Glycosyltransferase/glycogen phosphorylase"/>
    <property type="match status" value="1"/>
</dbReference>
<dbReference type="InterPro" id="IPR028098">
    <property type="entry name" value="Glyco_trans_4-like_N"/>
</dbReference>
<organism evidence="3 4">
    <name type="scientific">Fictibacillus barbaricus</name>
    <dbReference type="NCBI Taxonomy" id="182136"/>
    <lineage>
        <taxon>Bacteria</taxon>
        <taxon>Bacillati</taxon>
        <taxon>Bacillota</taxon>
        <taxon>Bacilli</taxon>
        <taxon>Bacillales</taxon>
        <taxon>Fictibacillaceae</taxon>
        <taxon>Fictibacillus</taxon>
    </lineage>
</organism>
<evidence type="ECO:0000313" key="3">
    <source>
        <dbReference type="EMBL" id="MDR7073174.1"/>
    </source>
</evidence>
<dbReference type="Pfam" id="PF13579">
    <property type="entry name" value="Glyco_trans_4_4"/>
    <property type="match status" value="1"/>
</dbReference>
<dbReference type="Gene3D" id="3.40.50.2000">
    <property type="entry name" value="Glycogen Phosphorylase B"/>
    <property type="match status" value="2"/>
</dbReference>
<feature type="domain" description="Glycosyltransferase subfamily 4-like N-terminal" evidence="2">
    <location>
        <begin position="17"/>
        <end position="200"/>
    </location>
</feature>
<name>A0ABU1U127_9BACL</name>
<feature type="domain" description="Glycosyl transferase family 1" evidence="1">
    <location>
        <begin position="213"/>
        <end position="369"/>
    </location>
</feature>
<dbReference type="PANTHER" id="PTHR45947:SF3">
    <property type="entry name" value="SULFOQUINOVOSYL TRANSFERASE SQD2"/>
    <property type="match status" value="1"/>
</dbReference>
<accession>A0ABU1U127</accession>
<dbReference type="RefSeq" id="WP_310258677.1">
    <property type="nucleotide sequence ID" value="NZ_JAVDWA010000003.1"/>
</dbReference>
<dbReference type="Proteomes" id="UP001258181">
    <property type="component" value="Unassembled WGS sequence"/>
</dbReference>
<comment type="caution">
    <text evidence="3">The sequence shown here is derived from an EMBL/GenBank/DDBJ whole genome shotgun (WGS) entry which is preliminary data.</text>
</comment>
<dbReference type="PANTHER" id="PTHR45947">
    <property type="entry name" value="SULFOQUINOVOSYL TRANSFERASE SQD2"/>
    <property type="match status" value="1"/>
</dbReference>
<keyword evidence="4" id="KW-1185">Reference proteome</keyword>
<dbReference type="EMBL" id="JAVDWA010000003">
    <property type="protein sequence ID" value="MDR7073174.1"/>
    <property type="molecule type" value="Genomic_DNA"/>
</dbReference>
<protein>
    <submittedName>
        <fullName evidence="3">Glycosyltransferase involved in cell wall biosynthesis</fullName>
    </submittedName>
</protein>
<dbReference type="InterPro" id="IPR001296">
    <property type="entry name" value="Glyco_trans_1"/>
</dbReference>
<sequence>MRIILLSQHFPPEVGAPQIRLYEVSKELLKRGHEVEVITAFPHHPHGIIPDEYKGKFYQYEEYEGIPVHRSWIYPSPKGTFWRRLMSYFSFTFSAFYSMIKAKKTDVIICTSPPLFLGITGYISSKLKRAKFVFNVADIWPESAVELGILKNKKFISLAEKLEEFLYKKAWKIATATEGIADYMLKKGKKKEKVFLLPNGVNTETFQPGVKNEEWLRKLGFEGKKVFTFAGRMGYAQGLDSVIRAAKIVEETNPEIRFLFIGDGPEKEELVELKNSIQADNVIFHDSVPVTMMPDVFSISDFSIVSLRNIALFQGARPSKIFPALASGVPVLYCGVGESAKLIEDSGSGIIAAPEDDQDIAIKIIQCANLTNLEYEKYSLSGREFVCREFSWGRIVDDLLENIQDYKKR</sequence>
<dbReference type="CDD" id="cd03794">
    <property type="entry name" value="GT4_WbuB-like"/>
    <property type="match status" value="1"/>
</dbReference>
<proteinExistence type="predicted"/>
<evidence type="ECO:0000313" key="4">
    <source>
        <dbReference type="Proteomes" id="UP001258181"/>
    </source>
</evidence>
<evidence type="ECO:0000259" key="1">
    <source>
        <dbReference type="Pfam" id="PF00534"/>
    </source>
</evidence>
<dbReference type="InterPro" id="IPR050194">
    <property type="entry name" value="Glycosyltransferase_grp1"/>
</dbReference>
<evidence type="ECO:0000259" key="2">
    <source>
        <dbReference type="Pfam" id="PF13579"/>
    </source>
</evidence>
<reference evidence="3 4" key="1">
    <citation type="submission" date="2023-07" db="EMBL/GenBank/DDBJ databases">
        <title>Sorghum-associated microbial communities from plants grown in Nebraska, USA.</title>
        <authorList>
            <person name="Schachtman D."/>
        </authorList>
    </citation>
    <scope>NUCLEOTIDE SEQUENCE [LARGE SCALE GENOMIC DNA]</scope>
    <source>
        <strain evidence="3 4">BE211</strain>
    </source>
</reference>
<dbReference type="Pfam" id="PF00534">
    <property type="entry name" value="Glycos_transf_1"/>
    <property type="match status" value="1"/>
</dbReference>
<gene>
    <name evidence="3" type="ORF">J2X07_002160</name>
</gene>